<dbReference type="PANTHER" id="PTHR43674:SF2">
    <property type="entry name" value="BETA-UREIDOPROPIONASE"/>
    <property type="match status" value="1"/>
</dbReference>
<reference evidence="3 4" key="1">
    <citation type="journal article" date="2009" name="PLoS ONE">
        <title>Complete genome sequence of the aerobic CO-oxidizing thermophile Thermomicrobium roseum.</title>
        <authorList>
            <person name="Wu D."/>
            <person name="Raymond J."/>
            <person name="Wu M."/>
            <person name="Chatterji S."/>
            <person name="Ren Q."/>
            <person name="Graham J.E."/>
            <person name="Bryant D.A."/>
            <person name="Robb F."/>
            <person name="Colman A."/>
            <person name="Tallon L.J."/>
            <person name="Badger J.H."/>
            <person name="Madupu R."/>
            <person name="Ward N.L."/>
            <person name="Eisen J.A."/>
        </authorList>
    </citation>
    <scope>NUCLEOTIDE SEQUENCE [LARGE SCALE GENOMIC DNA]</scope>
    <source>
        <strain evidence="4">ATCC 27502 / DSM 5159 / P-2</strain>
        <plasmid evidence="3">unnamed</plasmid>
    </source>
</reference>
<evidence type="ECO:0000256" key="1">
    <source>
        <dbReference type="ARBA" id="ARBA00022801"/>
    </source>
</evidence>
<keyword evidence="3" id="KW-0614">Plasmid</keyword>
<name>B9L4T3_THERP</name>
<dbReference type="Proteomes" id="UP000000447">
    <property type="component" value="Plasmid unnamed"/>
</dbReference>
<dbReference type="eggNOG" id="COG0388">
    <property type="taxonomic scope" value="Bacteria"/>
</dbReference>
<dbReference type="Pfam" id="PF00795">
    <property type="entry name" value="CN_hydrolase"/>
    <property type="match status" value="2"/>
</dbReference>
<feature type="domain" description="CN hydrolase" evidence="2">
    <location>
        <begin position="296"/>
        <end position="557"/>
    </location>
</feature>
<dbReference type="AlphaFoldDB" id="B9L4T3"/>
<dbReference type="GO" id="GO:0016811">
    <property type="term" value="F:hydrolase activity, acting on carbon-nitrogen (but not peptide) bonds, in linear amides"/>
    <property type="evidence" value="ECO:0007669"/>
    <property type="project" value="TreeGrafter"/>
</dbReference>
<feature type="domain" description="CN hydrolase" evidence="2">
    <location>
        <begin position="5"/>
        <end position="241"/>
    </location>
</feature>
<keyword evidence="3" id="KW-0012">Acyltransferase</keyword>
<evidence type="ECO:0000313" key="3">
    <source>
        <dbReference type="EMBL" id="ACM07183.1"/>
    </source>
</evidence>
<dbReference type="InterPro" id="IPR036526">
    <property type="entry name" value="C-N_Hydrolase_sf"/>
</dbReference>
<evidence type="ECO:0000259" key="2">
    <source>
        <dbReference type="PROSITE" id="PS50263"/>
    </source>
</evidence>
<dbReference type="PROSITE" id="PS50263">
    <property type="entry name" value="CN_HYDROLASE"/>
    <property type="match status" value="2"/>
</dbReference>
<dbReference type="GO" id="GO:0016746">
    <property type="term" value="F:acyltransferase activity"/>
    <property type="evidence" value="ECO:0007669"/>
    <property type="project" value="UniProtKB-KW"/>
</dbReference>
<dbReference type="OrthoDB" id="9811121at2"/>
<dbReference type="KEGG" id="tro:trd_A0798"/>
<dbReference type="InterPro" id="IPR050345">
    <property type="entry name" value="Aliph_Amidase/BUP"/>
</dbReference>
<dbReference type="HOGENOM" id="CLU_033802_0_0_0"/>
<dbReference type="Gene3D" id="3.60.110.10">
    <property type="entry name" value="Carbon-nitrogen hydrolase"/>
    <property type="match status" value="2"/>
</dbReference>
<keyword evidence="3" id="KW-0449">Lipoprotein</keyword>
<dbReference type="InterPro" id="IPR003010">
    <property type="entry name" value="C-N_Hydrolase"/>
</dbReference>
<sequence length="602" mass="64757">MGLRYRAAAIQFEPELGAKEQNVERLLSLCTAAARAGARLLVTPEMATTGYCWYDRREIAPFVEPIPGPTTERFATLAREHHCFIVLGLPEVDSRTGIFYNAAALIGPSGVLGVYRKTHSFISEPKWAKDGDLGFPVFSTELGRLGILICMDADYFEPARLLALQAADVLCFPTNWLLEKGPGATWIARAFENGCYLIAADRYGCERGVQFSGGSAIIEPDGTIQARLDSGDGYLLGEIELDRARHKRFPGSLAPEKLTARRPEFYDTLTLNAYLWNPLEFHGLYGHRPLPPGRASLIAVAQFLPKPGDLAANLATIDRSLAALPRGTRLAVFPEYAATGVPHDASEATAFAASDTASLLRALRRLARRHRTALVVGFLEALPGGFASSAALVTPSGLTVTYRKTHVIGPERSFLVPGDTPPPVIDLPLGRLGLLIGSDLCFPEIARVLALAGCDLLAVPAGPGIPPVQALGPTSVPLPPPAVTGDDPTHFHLARVRACENMTVVAYAALPLPEGTGWSGLFGPVPESRASERLVEPGQAGLSWGLLDTRNAASRYPTNPLRAKDMLRMRQPYWYAPLQLPIAAPAEGVTLTAQTRDAAREA</sequence>
<dbReference type="SUPFAM" id="SSF56317">
    <property type="entry name" value="Carbon-nitrogen hydrolase"/>
    <property type="match status" value="2"/>
</dbReference>
<dbReference type="PANTHER" id="PTHR43674">
    <property type="entry name" value="NITRILASE C965.09-RELATED"/>
    <property type="match status" value="1"/>
</dbReference>
<geneLocation type="plasmid" evidence="4">
    <name>Tros</name>
</geneLocation>
<evidence type="ECO:0000313" key="4">
    <source>
        <dbReference type="Proteomes" id="UP000000447"/>
    </source>
</evidence>
<dbReference type="RefSeq" id="WP_012643170.1">
    <property type="nucleotide sequence ID" value="NC_011961.1"/>
</dbReference>
<organism evidence="3 4">
    <name type="scientific">Thermomicrobium roseum (strain ATCC 27502 / DSM 5159 / P-2)</name>
    <dbReference type="NCBI Taxonomy" id="309801"/>
    <lineage>
        <taxon>Bacteria</taxon>
        <taxon>Pseudomonadati</taxon>
        <taxon>Thermomicrobiota</taxon>
        <taxon>Thermomicrobia</taxon>
        <taxon>Thermomicrobiales</taxon>
        <taxon>Thermomicrobiaceae</taxon>
        <taxon>Thermomicrobium</taxon>
    </lineage>
</organism>
<gene>
    <name evidence="3" type="ordered locus">trd_A0798</name>
</gene>
<keyword evidence="3" id="KW-0808">Transferase</keyword>
<dbReference type="EMBL" id="CP001276">
    <property type="protein sequence ID" value="ACM07183.1"/>
    <property type="molecule type" value="Genomic_DNA"/>
</dbReference>
<keyword evidence="4" id="KW-1185">Reference proteome</keyword>
<keyword evidence="1" id="KW-0378">Hydrolase</keyword>
<protein>
    <submittedName>
        <fullName evidence="3">Nitrilase/cyanide hydratase and apolipoprotein N-acyltransferase</fullName>
    </submittedName>
</protein>
<proteinExistence type="predicted"/>
<accession>B9L4T3</accession>